<keyword evidence="1" id="KW-0067">ATP-binding</keyword>
<dbReference type="GO" id="GO:0006310">
    <property type="term" value="P:DNA recombination"/>
    <property type="evidence" value="ECO:0007669"/>
    <property type="project" value="UniProtKB-KW"/>
</dbReference>
<keyword evidence="1" id="KW-0227">DNA damage</keyword>
<dbReference type="Pfam" id="PF20209">
    <property type="entry name" value="DUF6570"/>
    <property type="match status" value="1"/>
</dbReference>
<dbReference type="CDD" id="cd18809">
    <property type="entry name" value="SF1_C_RecD"/>
    <property type="match status" value="1"/>
</dbReference>
<keyword evidence="1 6" id="KW-0347">Helicase</keyword>
<dbReference type="SUPFAM" id="SSF52540">
    <property type="entry name" value="P-loop containing nucleoside triphosphate hydrolases"/>
    <property type="match status" value="2"/>
</dbReference>
<dbReference type="Proteomes" id="UP001152795">
    <property type="component" value="Unassembled WGS sequence"/>
</dbReference>
<gene>
    <name evidence="6" type="ORF">PACLA_8A036753</name>
</gene>
<dbReference type="Gene3D" id="3.40.50.300">
    <property type="entry name" value="P-loop containing nucleotide triphosphate hydrolases"/>
    <property type="match status" value="1"/>
</dbReference>
<dbReference type="Pfam" id="PF05970">
    <property type="entry name" value="PIF1"/>
    <property type="match status" value="1"/>
</dbReference>
<dbReference type="EC" id="5.6.2.3" evidence="1"/>
<dbReference type="InterPro" id="IPR046700">
    <property type="entry name" value="DUF6570"/>
</dbReference>
<feature type="domain" description="DNA helicase Pif1-like DEAD-box helicase" evidence="3">
    <location>
        <begin position="1270"/>
        <end position="1479"/>
    </location>
</feature>
<dbReference type="InterPro" id="IPR010285">
    <property type="entry name" value="DNA_helicase_pif1-like_DEAD"/>
</dbReference>
<sequence length="1713" mass="196774">MEPNEERQENDKKAERLAKRRERRRQRLLEETAEERETRLGKRREAWKKKTAEAKGKQREYQRVYRQQKEAAESAEERETRLAKQREAWGKKTVEAKGKQNDYKRVYRREKQAGESAEERETHLAKRREAWQERTTEAKGKRKEYKRVYNLDKMQNGTEEERTNRLQKRKQDQATETIDERARILEILRAVFHTSSNENDQESNEQLGMSVDPNVDIPVSVPKADEDSESVHEAEGAEVSRNEYLHEGGWQNVDNPLHELEFVQNEMHSFHLDQEHLEHRQCTMCKEAWPTRQNLASEVYICYRCKRDKKSPKKFSAENDMDPGIVPEQLRGLTQVEEMLISRVCPIMRVYRKHGGQRGYKGHVLNLPQDIQSFLNRLPSRVADLPVLIVRRHGAEDTHRDFTVRRHKVLEAVLWLKTNNPFFKNIEIDRDVIQSLPENGIPDELRYVIDENELSVHVENEGPPQDPVMSANASVEELVLGNGSTSFIPMRQRQRKEGAAIQDAVNEVDPLDWPSTEGNLINEFKTDGLATMAFPTLFPYGKGDPTNRARQHGITLTEAFKHLMKFAERLADGKFEWRFASHPRFPYWALNMKQRHQLLSQANVYLRQHPADANMTMEELKQMVNSMSANQMVNRLQRYVSKVQGTNQYWYQRLQELLALIEQKGCPTFFFTFSAADMHWPDLQRLLQNDEGASRSERAQAVIDNPHLTDWFFMQRLQEFVRHWLNGVLDAEWHWYRFEYQARGSIHCHGCAKLKNDPDIRELRNKACVAFLESETTRYEMSPDDFEFLCGNVIRQGEDAEKLLIQYVDWLVTTFNEELPDENWRIPDPHPSAVSATTVDNRDNDYHRLVNTVERHTRCSPAYCLKQKRVDLLAECRFGFPKPLQEETELSLELVVGKNTKSVESELHTKRNDQRLNSHNRVMLENWRANVDLQVIVDEKACARYMAKYAAKGEPRSKSASEILKLSVSSLQNDDQVSSAFKKAMIQVAGDRDMAAQETAHMLLSLPLIGCTFSFVTISLDNSRKVNIDAENEGDEVLQKSALQEYAERTKLKSRYTGLSQLNLMQYVSEYTKVRGELSKRANPYIVRTFPKISANPVGPDFGKYCKYQLIKFKPWEGQPSNAWNNEDESDQMFINAYEFFLMTDEFAEENVFRYSDETDRVHDAQCGQTFENDPSDNQDDDDESEVDPDDEEEVDDWMLLCRINQDYGEAGNRMSDNEAVDWFETVRAVPKDLLRESPGWIYSQRKEAEEHGQHFREDDQQCVIDPGTLNEKQRLAYDIITSQNGDNAEPVYMIVCGTAGTGKTYLISATKQVLAAQCVVTATTGIAAFSINGQTLHSAAQLPIREYRDLQGDSLQRLQLRLEGKRFLIIDEMSMIGHKMLSWLDNRLRAGTGKQDIHFGGMSVILMGDFGQLPPVGDKPMYVSGNGRAVSDHGHSLYLMFESVVILDQVMRQAGEDRESIAFRALLLRMRNGEVTGEDWKLLLEHSTTNVPMDQFTDAIRLYFDKKSVAEYNYEKLLQLGQPVGKIQAKHSGHGASAATSDEAGGLDAVLFLSTKAEVMLTCNLWAEVGLCNGSFGTIEQIWFAENMGPPNLPIAVLVHFHSYSGPAFLDSCCKCIPVPPKVFEWVADGKYLSRQQVPLRLRYAMTIHKSQGQTLTKAVVDLGKGEKVAGCTFVATSRINLKDINGKQRTKFKTMENNDDNILDGLVDDGN</sequence>
<feature type="compositionally biased region" description="Basic and acidic residues" evidence="2">
    <location>
        <begin position="159"/>
        <end position="176"/>
    </location>
</feature>
<keyword evidence="7" id="KW-1185">Reference proteome</keyword>
<dbReference type="OrthoDB" id="8196283at2759"/>
<feature type="compositionally biased region" description="Basic and acidic residues" evidence="2">
    <location>
        <begin position="27"/>
        <end position="139"/>
    </location>
</feature>
<evidence type="ECO:0000313" key="6">
    <source>
        <dbReference type="EMBL" id="CAB4000242.1"/>
    </source>
</evidence>
<keyword evidence="1" id="KW-0378">Hydrolase</keyword>
<feature type="region of interest" description="Disordered" evidence="2">
    <location>
        <begin position="1"/>
        <end position="143"/>
    </location>
</feature>
<evidence type="ECO:0000259" key="4">
    <source>
        <dbReference type="Pfam" id="PF14214"/>
    </source>
</evidence>
<comment type="cofactor">
    <cofactor evidence="1">
        <name>Mg(2+)</name>
        <dbReference type="ChEBI" id="CHEBI:18420"/>
    </cofactor>
</comment>
<dbReference type="InterPro" id="IPR025476">
    <property type="entry name" value="Helitron_helicase-like"/>
</dbReference>
<keyword evidence="1" id="KW-0233">DNA recombination</keyword>
<feature type="compositionally biased region" description="Basic and acidic residues" evidence="2">
    <location>
        <begin position="1"/>
        <end position="17"/>
    </location>
</feature>
<feature type="domain" description="DUF6570" evidence="5">
    <location>
        <begin position="309"/>
        <end position="433"/>
    </location>
</feature>
<comment type="catalytic activity">
    <reaction evidence="1">
        <text>ATP + H2O = ADP + phosphate + H(+)</text>
        <dbReference type="Rhea" id="RHEA:13065"/>
        <dbReference type="ChEBI" id="CHEBI:15377"/>
        <dbReference type="ChEBI" id="CHEBI:15378"/>
        <dbReference type="ChEBI" id="CHEBI:30616"/>
        <dbReference type="ChEBI" id="CHEBI:43474"/>
        <dbReference type="ChEBI" id="CHEBI:456216"/>
        <dbReference type="EC" id="5.6.2.3"/>
    </reaction>
</comment>
<organism evidence="6 7">
    <name type="scientific">Paramuricea clavata</name>
    <name type="common">Red gorgonian</name>
    <name type="synonym">Violescent sea-whip</name>
    <dbReference type="NCBI Taxonomy" id="317549"/>
    <lineage>
        <taxon>Eukaryota</taxon>
        <taxon>Metazoa</taxon>
        <taxon>Cnidaria</taxon>
        <taxon>Anthozoa</taxon>
        <taxon>Octocorallia</taxon>
        <taxon>Malacalcyonacea</taxon>
        <taxon>Plexauridae</taxon>
        <taxon>Paramuricea</taxon>
    </lineage>
</organism>
<dbReference type="GO" id="GO:0000723">
    <property type="term" value="P:telomere maintenance"/>
    <property type="evidence" value="ECO:0007669"/>
    <property type="project" value="InterPro"/>
</dbReference>
<accession>A0A6S7I194</accession>
<feature type="compositionally biased region" description="Acidic residues" evidence="2">
    <location>
        <begin position="1174"/>
        <end position="1194"/>
    </location>
</feature>
<feature type="region of interest" description="Disordered" evidence="2">
    <location>
        <begin position="155"/>
        <end position="176"/>
    </location>
</feature>
<evidence type="ECO:0000256" key="2">
    <source>
        <dbReference type="SAM" id="MobiDB-lite"/>
    </source>
</evidence>
<dbReference type="InterPro" id="IPR027417">
    <property type="entry name" value="P-loop_NTPase"/>
</dbReference>
<name>A0A6S7I194_PARCT</name>
<feature type="domain" description="Helitron helicase-like" evidence="4">
    <location>
        <begin position="578"/>
        <end position="750"/>
    </location>
</feature>
<comment type="similarity">
    <text evidence="1">Belongs to the helicase family.</text>
</comment>
<dbReference type="EMBL" id="CACRXK020003787">
    <property type="protein sequence ID" value="CAB4000242.1"/>
    <property type="molecule type" value="Genomic_DNA"/>
</dbReference>
<dbReference type="GO" id="GO:0043139">
    <property type="term" value="F:5'-3' DNA helicase activity"/>
    <property type="evidence" value="ECO:0007669"/>
    <property type="project" value="UniProtKB-EC"/>
</dbReference>
<evidence type="ECO:0000259" key="5">
    <source>
        <dbReference type="Pfam" id="PF20209"/>
    </source>
</evidence>
<evidence type="ECO:0000256" key="1">
    <source>
        <dbReference type="RuleBase" id="RU363044"/>
    </source>
</evidence>
<evidence type="ECO:0000313" key="7">
    <source>
        <dbReference type="Proteomes" id="UP001152795"/>
    </source>
</evidence>
<evidence type="ECO:0000259" key="3">
    <source>
        <dbReference type="Pfam" id="PF05970"/>
    </source>
</evidence>
<keyword evidence="1" id="KW-0547">Nucleotide-binding</keyword>
<dbReference type="InterPro" id="IPR051055">
    <property type="entry name" value="PIF1_helicase"/>
</dbReference>
<feature type="region of interest" description="Disordered" evidence="2">
    <location>
        <begin position="1167"/>
        <end position="1194"/>
    </location>
</feature>
<dbReference type="Pfam" id="PF14214">
    <property type="entry name" value="Helitron_like_N"/>
    <property type="match status" value="1"/>
</dbReference>
<dbReference type="GO" id="GO:0006281">
    <property type="term" value="P:DNA repair"/>
    <property type="evidence" value="ECO:0007669"/>
    <property type="project" value="UniProtKB-KW"/>
</dbReference>
<dbReference type="GO" id="GO:0016787">
    <property type="term" value="F:hydrolase activity"/>
    <property type="evidence" value="ECO:0007669"/>
    <property type="project" value="UniProtKB-KW"/>
</dbReference>
<keyword evidence="1" id="KW-0234">DNA repair</keyword>
<reference evidence="6" key="1">
    <citation type="submission" date="2020-04" db="EMBL/GenBank/DDBJ databases">
        <authorList>
            <person name="Alioto T."/>
            <person name="Alioto T."/>
            <person name="Gomez Garrido J."/>
        </authorList>
    </citation>
    <scope>NUCLEOTIDE SEQUENCE</scope>
    <source>
        <strain evidence="6">A484AB</strain>
    </source>
</reference>
<dbReference type="PANTHER" id="PTHR47642">
    <property type="entry name" value="ATP-DEPENDENT DNA HELICASE"/>
    <property type="match status" value="1"/>
</dbReference>
<proteinExistence type="inferred from homology"/>
<dbReference type="GO" id="GO:0005524">
    <property type="term" value="F:ATP binding"/>
    <property type="evidence" value="ECO:0007669"/>
    <property type="project" value="UniProtKB-KW"/>
</dbReference>
<comment type="caution">
    <text evidence="6">The sequence shown here is derived from an EMBL/GenBank/DDBJ whole genome shotgun (WGS) entry which is preliminary data.</text>
</comment>
<protein>
    <recommendedName>
        <fullName evidence="1">ATP-dependent DNA helicase</fullName>
        <ecNumber evidence="1">5.6.2.3</ecNumber>
    </recommendedName>
</protein>